<keyword evidence="7" id="KW-1185">Reference proteome</keyword>
<dbReference type="PANTHER" id="PTHR43272">
    <property type="entry name" value="LONG-CHAIN-FATTY-ACID--COA LIGASE"/>
    <property type="match status" value="1"/>
</dbReference>
<organism evidence="6 7">
    <name type="scientific">Glossina austeni</name>
    <name type="common">Savannah tsetse fly</name>
    <dbReference type="NCBI Taxonomy" id="7395"/>
    <lineage>
        <taxon>Eukaryota</taxon>
        <taxon>Metazoa</taxon>
        <taxon>Ecdysozoa</taxon>
        <taxon>Arthropoda</taxon>
        <taxon>Hexapoda</taxon>
        <taxon>Insecta</taxon>
        <taxon>Pterygota</taxon>
        <taxon>Neoptera</taxon>
        <taxon>Endopterygota</taxon>
        <taxon>Diptera</taxon>
        <taxon>Brachycera</taxon>
        <taxon>Muscomorpha</taxon>
        <taxon>Hippoboscoidea</taxon>
        <taxon>Glossinidae</taxon>
        <taxon>Glossina</taxon>
    </lineage>
</organism>
<keyword evidence="3" id="KW-0443">Lipid metabolism</keyword>
<dbReference type="Pfam" id="PF00501">
    <property type="entry name" value="AMP-binding"/>
    <property type="match status" value="1"/>
</dbReference>
<dbReference type="GO" id="GO:0004467">
    <property type="term" value="F:long-chain fatty acid-CoA ligase activity"/>
    <property type="evidence" value="ECO:0007669"/>
    <property type="project" value="UniProtKB-EC"/>
</dbReference>
<proteinExistence type="predicted"/>
<dbReference type="PANTHER" id="PTHR43272:SF32">
    <property type="entry name" value="AMP-DEPENDENT SYNTHETASE_LIGASE DOMAIN-CONTAINING PROTEIN"/>
    <property type="match status" value="1"/>
</dbReference>
<dbReference type="Gene3D" id="3.40.50.980">
    <property type="match status" value="1"/>
</dbReference>
<evidence type="ECO:0000313" key="6">
    <source>
        <dbReference type="EnsemblMetazoa" id="GAUT050673-PA"/>
    </source>
</evidence>
<keyword evidence="2" id="KW-0276">Fatty acid metabolism</keyword>
<keyword evidence="1" id="KW-0436">Ligase</keyword>
<dbReference type="InterPro" id="IPR000873">
    <property type="entry name" value="AMP-dep_synth/lig_dom"/>
</dbReference>
<evidence type="ECO:0000256" key="2">
    <source>
        <dbReference type="ARBA" id="ARBA00022832"/>
    </source>
</evidence>
<dbReference type="AlphaFoldDB" id="A0A1A9VXE5"/>
<evidence type="ECO:0000259" key="5">
    <source>
        <dbReference type="Pfam" id="PF00501"/>
    </source>
</evidence>
<sequence length="184" mass="20631">MSFVRPASTYTNISLRDPVKLRFGKESLGLCQPLTLPKYFKQACEMYCNVALAYKNDKFENSWIYITYAECAKQVQRVAIKLIKLGLKSFDSVAILSSDCPEYFYMEMAALSIGATVAGIYLTSSSEMVYYILNAIEASLCLADNADQMLKVFEVKVRLPKLKAVIQLKGTLDASLKNSEGYYS</sequence>
<dbReference type="VEuPathDB" id="VectorBase:GAUT050673"/>
<evidence type="ECO:0000256" key="4">
    <source>
        <dbReference type="ARBA" id="ARBA00026121"/>
    </source>
</evidence>
<dbReference type="EnsemblMetazoa" id="GAUT050673-RA">
    <property type="protein sequence ID" value="GAUT050673-PA"/>
    <property type="gene ID" value="GAUT050673"/>
</dbReference>
<reference evidence="6" key="1">
    <citation type="submission" date="2020-05" db="UniProtKB">
        <authorList>
            <consortium name="EnsemblMetazoa"/>
        </authorList>
    </citation>
    <scope>IDENTIFICATION</scope>
    <source>
        <strain evidence="6">TTRI</strain>
    </source>
</reference>
<dbReference type="GO" id="GO:0016020">
    <property type="term" value="C:membrane"/>
    <property type="evidence" value="ECO:0007669"/>
    <property type="project" value="TreeGrafter"/>
</dbReference>
<name>A0A1A9VXE5_GLOAU</name>
<dbReference type="Proteomes" id="UP000078200">
    <property type="component" value="Unassembled WGS sequence"/>
</dbReference>
<dbReference type="GO" id="GO:0005783">
    <property type="term" value="C:endoplasmic reticulum"/>
    <property type="evidence" value="ECO:0007669"/>
    <property type="project" value="TreeGrafter"/>
</dbReference>
<feature type="domain" description="AMP-dependent synthetase/ligase" evidence="5">
    <location>
        <begin position="54"/>
        <end position="172"/>
    </location>
</feature>
<protein>
    <recommendedName>
        <fullName evidence="4">long-chain-fatty-acid--CoA ligase</fullName>
        <ecNumber evidence="4">6.2.1.3</ecNumber>
    </recommendedName>
</protein>
<dbReference type="STRING" id="7395.A0A1A9VXE5"/>
<evidence type="ECO:0000313" key="7">
    <source>
        <dbReference type="Proteomes" id="UP000078200"/>
    </source>
</evidence>
<evidence type="ECO:0000256" key="3">
    <source>
        <dbReference type="ARBA" id="ARBA00023098"/>
    </source>
</evidence>
<dbReference type="SUPFAM" id="SSF56801">
    <property type="entry name" value="Acetyl-CoA synthetase-like"/>
    <property type="match status" value="1"/>
</dbReference>
<dbReference type="EC" id="6.2.1.3" evidence="4"/>
<evidence type="ECO:0000256" key="1">
    <source>
        <dbReference type="ARBA" id="ARBA00022598"/>
    </source>
</evidence>
<accession>A0A1A9VXE5</accession>